<comment type="cofactor">
    <cofactor evidence="1">
        <name>Zn(2+)</name>
        <dbReference type="ChEBI" id="CHEBI:29105"/>
    </cofactor>
</comment>
<dbReference type="PANTHER" id="PTHR43221">
    <property type="entry name" value="PROTEASE HTPX"/>
    <property type="match status" value="1"/>
</dbReference>
<dbReference type="PANTHER" id="PTHR43221:SF1">
    <property type="entry name" value="PROTEASE HTPX"/>
    <property type="match status" value="1"/>
</dbReference>
<dbReference type="GO" id="GO:0006508">
    <property type="term" value="P:proteolysis"/>
    <property type="evidence" value="ECO:0007669"/>
    <property type="project" value="UniProtKB-KW"/>
</dbReference>
<evidence type="ECO:0000256" key="9">
    <source>
        <dbReference type="ARBA" id="ARBA00022989"/>
    </source>
</evidence>
<keyword evidence="15" id="KW-1185">Reference proteome</keyword>
<evidence type="ECO:0000256" key="10">
    <source>
        <dbReference type="ARBA" id="ARBA00023049"/>
    </source>
</evidence>
<evidence type="ECO:0000256" key="11">
    <source>
        <dbReference type="ARBA" id="ARBA00023136"/>
    </source>
</evidence>
<keyword evidence="4" id="KW-0645">Protease</keyword>
<keyword evidence="3" id="KW-1003">Cell membrane</keyword>
<evidence type="ECO:0000256" key="6">
    <source>
        <dbReference type="ARBA" id="ARBA00022723"/>
    </source>
</evidence>
<name>A0A975H4L0_9BURK</name>
<evidence type="ECO:0000256" key="8">
    <source>
        <dbReference type="ARBA" id="ARBA00022833"/>
    </source>
</evidence>
<evidence type="ECO:0000313" key="15">
    <source>
        <dbReference type="Proteomes" id="UP000663903"/>
    </source>
</evidence>
<comment type="subcellular location">
    <subcellularLocation>
        <location evidence="2">Cell membrane</location>
        <topology evidence="2">Multi-pass membrane protein</topology>
    </subcellularLocation>
</comment>
<accession>A0A975H4L0</accession>
<evidence type="ECO:0000256" key="4">
    <source>
        <dbReference type="ARBA" id="ARBA00022670"/>
    </source>
</evidence>
<sequence length="628" mass="69935">MERAEFMHLLRLSEQASEEDSARYRRNVWLFAALGYAWVIGCGLLALLILGGIAYGVTHGGRFRAGYIWAILGAGGLLWVSLKALWLRLEPPQGQQLKRDDAPALFDLLDRIRTKIKGPPIHRVLLDDEYNASIQQHPRFGIFGGAINTLTVGLPLLMALDTRRFAAVLAHEYGHLRGDHGRFAAWIYRSRLSWAQLHEGLSRDSGVASWATNAFLNWYFPRFAAKTFALARQDEYEADRIAGRIAGADVAAAALIEVAVKGAWLNEQFWAAHWRAAGAQPLPVGPFGAMRTLLAQPLDAAFAQDALRAELKALPAVDDTHPGLRDRLEALDAAKKLPDWSAKSAMGLLADRRRWIAQFDSAWCKANATAWKQHHACLGRMRQRLDYLHGRAGSANAAEWTEMGELTHRLDATAPVAALFERALAQTPGYPGALRGLVAALPPGDARRMALIEQLHDASAPHRWWAARQAVATLERAVAEGHGGDADLKRWRERLKQAEDAEQRAWEELAEPPHLQGISRHDLNEFELGELQGALARFGHVQTAWLVSKRLKEFAWRRAYLLLVELPGYDDETRYAMCRHLEQLLDLPGPVLALWAGHDPTLQDIQRQCFEPVYVAPAPAARQGASTR</sequence>
<organism evidence="14 15">
    <name type="scientific">Ottowia testudinis</name>
    <dbReference type="NCBI Taxonomy" id="2816950"/>
    <lineage>
        <taxon>Bacteria</taxon>
        <taxon>Pseudomonadati</taxon>
        <taxon>Pseudomonadota</taxon>
        <taxon>Betaproteobacteria</taxon>
        <taxon>Burkholderiales</taxon>
        <taxon>Comamonadaceae</taxon>
        <taxon>Ottowia</taxon>
    </lineage>
</organism>
<keyword evidence="6" id="KW-0479">Metal-binding</keyword>
<evidence type="ECO:0000256" key="3">
    <source>
        <dbReference type="ARBA" id="ARBA00022475"/>
    </source>
</evidence>
<feature type="domain" description="Peptidase M48" evidence="13">
    <location>
        <begin position="155"/>
        <end position="333"/>
    </location>
</feature>
<keyword evidence="5 12" id="KW-0812">Transmembrane</keyword>
<protein>
    <submittedName>
        <fullName evidence="14">M48 family metalloprotease</fullName>
    </submittedName>
</protein>
<feature type="transmembrane region" description="Helical" evidence="12">
    <location>
        <begin position="67"/>
        <end position="89"/>
    </location>
</feature>
<dbReference type="AlphaFoldDB" id="A0A975H4L0"/>
<feature type="transmembrane region" description="Helical" evidence="12">
    <location>
        <begin position="28"/>
        <end position="55"/>
    </location>
</feature>
<evidence type="ECO:0000256" key="12">
    <source>
        <dbReference type="SAM" id="Phobius"/>
    </source>
</evidence>
<dbReference type="EMBL" id="CP071796">
    <property type="protein sequence ID" value="QTD46470.1"/>
    <property type="molecule type" value="Genomic_DNA"/>
</dbReference>
<dbReference type="Pfam" id="PF01435">
    <property type="entry name" value="Peptidase_M48"/>
    <property type="match status" value="1"/>
</dbReference>
<keyword evidence="10 14" id="KW-0482">Metalloprotease</keyword>
<keyword evidence="9 12" id="KW-1133">Transmembrane helix</keyword>
<dbReference type="InterPro" id="IPR050083">
    <property type="entry name" value="HtpX_protease"/>
</dbReference>
<dbReference type="RefSeq" id="WP_208010369.1">
    <property type="nucleotide sequence ID" value="NZ_CP071796.1"/>
</dbReference>
<keyword evidence="8" id="KW-0862">Zinc</keyword>
<feature type="transmembrane region" description="Helical" evidence="12">
    <location>
        <begin position="140"/>
        <end position="160"/>
    </location>
</feature>
<dbReference type="CDD" id="cd07328">
    <property type="entry name" value="M48_Ste24p_like"/>
    <property type="match status" value="1"/>
</dbReference>
<dbReference type="GO" id="GO:0004222">
    <property type="term" value="F:metalloendopeptidase activity"/>
    <property type="evidence" value="ECO:0007669"/>
    <property type="project" value="InterPro"/>
</dbReference>
<evidence type="ECO:0000256" key="5">
    <source>
        <dbReference type="ARBA" id="ARBA00022692"/>
    </source>
</evidence>
<dbReference type="Gene3D" id="3.30.2010.10">
    <property type="entry name" value="Metalloproteases ('zincins'), catalytic domain"/>
    <property type="match status" value="1"/>
</dbReference>
<dbReference type="InterPro" id="IPR001915">
    <property type="entry name" value="Peptidase_M48"/>
</dbReference>
<evidence type="ECO:0000256" key="1">
    <source>
        <dbReference type="ARBA" id="ARBA00001947"/>
    </source>
</evidence>
<keyword evidence="11 12" id="KW-0472">Membrane</keyword>
<gene>
    <name evidence="14" type="ORF">J1M35_06185</name>
</gene>
<dbReference type="GO" id="GO:0046872">
    <property type="term" value="F:metal ion binding"/>
    <property type="evidence" value="ECO:0007669"/>
    <property type="project" value="UniProtKB-KW"/>
</dbReference>
<evidence type="ECO:0000256" key="2">
    <source>
        <dbReference type="ARBA" id="ARBA00004651"/>
    </source>
</evidence>
<evidence type="ECO:0000259" key="13">
    <source>
        <dbReference type="Pfam" id="PF01435"/>
    </source>
</evidence>
<evidence type="ECO:0000313" key="14">
    <source>
        <dbReference type="EMBL" id="QTD46470.1"/>
    </source>
</evidence>
<evidence type="ECO:0000256" key="7">
    <source>
        <dbReference type="ARBA" id="ARBA00022801"/>
    </source>
</evidence>
<dbReference type="KEGG" id="otd:J1M35_06185"/>
<keyword evidence="7" id="KW-0378">Hydrolase</keyword>
<proteinExistence type="predicted"/>
<reference evidence="14" key="1">
    <citation type="submission" date="2021-03" db="EMBL/GenBank/DDBJ databases">
        <title>Ottowia sp. 27C isolated from the cloaca of a Giant Asian pond turtle (Heosemys grandis).</title>
        <authorList>
            <person name="Spergser J."/>
            <person name="Busse H.-J."/>
        </authorList>
    </citation>
    <scope>NUCLEOTIDE SEQUENCE</scope>
    <source>
        <strain evidence="14">27C</strain>
    </source>
</reference>
<dbReference type="Proteomes" id="UP000663903">
    <property type="component" value="Chromosome"/>
</dbReference>
<dbReference type="GO" id="GO:0005886">
    <property type="term" value="C:plasma membrane"/>
    <property type="evidence" value="ECO:0007669"/>
    <property type="project" value="UniProtKB-SubCell"/>
</dbReference>